<dbReference type="Gene3D" id="3.40.50.720">
    <property type="entry name" value="NAD(P)-binding Rossmann-like Domain"/>
    <property type="match status" value="1"/>
</dbReference>
<dbReference type="GO" id="GO:0005267">
    <property type="term" value="F:potassium channel activity"/>
    <property type="evidence" value="ECO:0007669"/>
    <property type="project" value="UniProtKB-KW"/>
</dbReference>
<dbReference type="Pfam" id="PF07885">
    <property type="entry name" value="Ion_trans_2"/>
    <property type="match status" value="1"/>
</dbReference>
<keyword evidence="4 12" id="KW-0812">Transmembrane</keyword>
<keyword evidence="6" id="KW-0630">Potassium</keyword>
<evidence type="ECO:0000256" key="5">
    <source>
        <dbReference type="ARBA" id="ARBA00022826"/>
    </source>
</evidence>
<comment type="subcellular location">
    <subcellularLocation>
        <location evidence="1">Cell membrane</location>
        <topology evidence="1">Multi-pass membrane protein</topology>
    </subcellularLocation>
</comment>
<protein>
    <recommendedName>
        <fullName evidence="13">RCK N-terminal domain-containing protein</fullName>
    </recommendedName>
</protein>
<reference evidence="14" key="1">
    <citation type="submission" date="2018-06" db="EMBL/GenBank/DDBJ databases">
        <authorList>
            <person name="Zhirakovskaya E."/>
        </authorList>
    </citation>
    <scope>NUCLEOTIDE SEQUENCE</scope>
</reference>
<keyword evidence="10" id="KW-0407">Ion channel</keyword>
<sequence length="371" mass="42463">MHFILRYLSRGRGRLKHNIGNDLIQSIIKSSILLIILFALHIGFMLYYENLSLGDAVWLTFTTATTVGYGDLSASTTQGRIATIVLLYLGGIFILAKVVGDYFNYRLEVRDKKNKGLWSWDMQEHIVILNTPSFSGERYLQRLIKQFRASQDYKDTPIYLLTRQYPNGLPGFITKLDKVMYYNGNPGNPEDLEAVYVDNARDIIILTKDENDESSDGRTFDILHRLKDRNIKANILVECVEDINRRRLEEAGADIVLRPIRAYPEMIVRAFDAPGSERIIENMFNSEGDGYHRYEVQIKGMNWCEIVSRLIRDNAGIAVAYIDLHSNEMVYNPSSEACPDIQALITISKDNNMYSNDDVKALLAQDKICKH</sequence>
<keyword evidence="5" id="KW-0631">Potassium channel</keyword>
<dbReference type="InterPro" id="IPR047871">
    <property type="entry name" value="K_chnl_Slo-like"/>
</dbReference>
<evidence type="ECO:0000256" key="11">
    <source>
        <dbReference type="ARBA" id="ARBA00034430"/>
    </source>
</evidence>
<dbReference type="GO" id="GO:0005886">
    <property type="term" value="C:plasma membrane"/>
    <property type="evidence" value="ECO:0007669"/>
    <property type="project" value="UniProtKB-SubCell"/>
</dbReference>
<accession>A0A3B1AWY9</accession>
<evidence type="ECO:0000256" key="4">
    <source>
        <dbReference type="ARBA" id="ARBA00022692"/>
    </source>
</evidence>
<keyword evidence="7 12" id="KW-1133">Transmembrane helix</keyword>
<gene>
    <name evidence="14" type="ORF">MNBD_GAMMA25-504</name>
</gene>
<evidence type="ECO:0000256" key="8">
    <source>
        <dbReference type="ARBA" id="ARBA00023065"/>
    </source>
</evidence>
<dbReference type="PANTHER" id="PTHR10027">
    <property type="entry name" value="CALCIUM-ACTIVATED POTASSIUM CHANNEL ALPHA CHAIN"/>
    <property type="match status" value="1"/>
</dbReference>
<evidence type="ECO:0000256" key="9">
    <source>
        <dbReference type="ARBA" id="ARBA00023136"/>
    </source>
</evidence>
<dbReference type="Pfam" id="PF22614">
    <property type="entry name" value="Slo-like_RCK"/>
    <property type="match status" value="1"/>
</dbReference>
<evidence type="ECO:0000256" key="1">
    <source>
        <dbReference type="ARBA" id="ARBA00004651"/>
    </source>
</evidence>
<dbReference type="AlphaFoldDB" id="A0A3B1AWY9"/>
<feature type="transmembrane region" description="Helical" evidence="12">
    <location>
        <begin position="81"/>
        <end position="103"/>
    </location>
</feature>
<dbReference type="InterPro" id="IPR036291">
    <property type="entry name" value="NAD(P)-bd_dom_sf"/>
</dbReference>
<dbReference type="InterPro" id="IPR013099">
    <property type="entry name" value="K_chnl_dom"/>
</dbReference>
<name>A0A3B1AWY9_9ZZZZ</name>
<keyword evidence="8" id="KW-0406">Ion transport</keyword>
<evidence type="ECO:0000256" key="10">
    <source>
        <dbReference type="ARBA" id="ARBA00023303"/>
    </source>
</evidence>
<dbReference type="InterPro" id="IPR003148">
    <property type="entry name" value="RCK_N"/>
</dbReference>
<evidence type="ECO:0000256" key="3">
    <source>
        <dbReference type="ARBA" id="ARBA00022538"/>
    </source>
</evidence>
<dbReference type="PANTHER" id="PTHR10027:SF10">
    <property type="entry name" value="SLOWPOKE 2, ISOFORM D"/>
    <property type="match status" value="1"/>
</dbReference>
<dbReference type="PROSITE" id="PS51201">
    <property type="entry name" value="RCK_N"/>
    <property type="match status" value="1"/>
</dbReference>
<keyword evidence="3" id="KW-0633">Potassium transport</keyword>
<dbReference type="SUPFAM" id="SSF51735">
    <property type="entry name" value="NAD(P)-binding Rossmann-fold domains"/>
    <property type="match status" value="1"/>
</dbReference>
<proteinExistence type="predicted"/>
<evidence type="ECO:0000259" key="13">
    <source>
        <dbReference type="PROSITE" id="PS51201"/>
    </source>
</evidence>
<keyword evidence="9 12" id="KW-0472">Membrane</keyword>
<evidence type="ECO:0000256" key="7">
    <source>
        <dbReference type="ARBA" id="ARBA00022989"/>
    </source>
</evidence>
<dbReference type="SUPFAM" id="SSF81324">
    <property type="entry name" value="Voltage-gated potassium channels"/>
    <property type="match status" value="1"/>
</dbReference>
<evidence type="ECO:0000256" key="12">
    <source>
        <dbReference type="SAM" id="Phobius"/>
    </source>
</evidence>
<feature type="transmembrane region" description="Helical" evidence="12">
    <location>
        <begin position="31"/>
        <end position="48"/>
    </location>
</feature>
<comment type="catalytic activity">
    <reaction evidence="11">
        <text>K(+)(in) = K(+)(out)</text>
        <dbReference type="Rhea" id="RHEA:29463"/>
        <dbReference type="ChEBI" id="CHEBI:29103"/>
    </reaction>
</comment>
<keyword evidence="2" id="KW-0813">Transport</keyword>
<dbReference type="Gene3D" id="1.10.287.70">
    <property type="match status" value="1"/>
</dbReference>
<organism evidence="14">
    <name type="scientific">hydrothermal vent metagenome</name>
    <dbReference type="NCBI Taxonomy" id="652676"/>
    <lineage>
        <taxon>unclassified sequences</taxon>
        <taxon>metagenomes</taxon>
        <taxon>ecological metagenomes</taxon>
    </lineage>
</organism>
<evidence type="ECO:0000256" key="6">
    <source>
        <dbReference type="ARBA" id="ARBA00022958"/>
    </source>
</evidence>
<feature type="domain" description="RCK N-terminal" evidence="13">
    <location>
        <begin position="123"/>
        <end position="257"/>
    </location>
</feature>
<evidence type="ECO:0000256" key="2">
    <source>
        <dbReference type="ARBA" id="ARBA00022448"/>
    </source>
</evidence>
<evidence type="ECO:0000313" key="14">
    <source>
        <dbReference type="EMBL" id="VAX08272.1"/>
    </source>
</evidence>
<dbReference type="EMBL" id="UOFY01000027">
    <property type="protein sequence ID" value="VAX08272.1"/>
    <property type="molecule type" value="Genomic_DNA"/>
</dbReference>